<organism evidence="4 5">
    <name type="scientific">Dictyocaulus viviparus</name>
    <name type="common">Bovine lungworm</name>
    <dbReference type="NCBI Taxonomy" id="29172"/>
    <lineage>
        <taxon>Eukaryota</taxon>
        <taxon>Metazoa</taxon>
        <taxon>Ecdysozoa</taxon>
        <taxon>Nematoda</taxon>
        <taxon>Chromadorea</taxon>
        <taxon>Rhabditida</taxon>
        <taxon>Rhabditina</taxon>
        <taxon>Rhabditomorpha</taxon>
        <taxon>Strongyloidea</taxon>
        <taxon>Metastrongylidae</taxon>
        <taxon>Dictyocaulus</taxon>
    </lineage>
</organism>
<proteinExistence type="predicted"/>
<evidence type="ECO:0000256" key="3">
    <source>
        <dbReference type="SAM" id="SignalP"/>
    </source>
</evidence>
<feature type="chain" id="PRO_5002336230" evidence="3">
    <location>
        <begin position="27"/>
        <end position="380"/>
    </location>
</feature>
<sequence>MLTGYGSFLDRCLVVLSATTVTLVSTQSFTNLTSNYTDIPISLDYIDLTNSTLFIFSTTEATLQDIAISLDESWQLSSLRKRNKLVYENSIQKRKSFTMSWSVHLLWVFMLLPFIAICGYAFFVIQRRRMFLSEQAAKQDPSCQPSALTKAELIKMNWTHVKRPVPVQNDELNVDEFKDRGPLVLTKELVGDVKFADQSSRSHIEKVVFDPNLNEIVDIGTHVEVVPKTVDLSGKSYKIAATQEEANSPPLISIHKIANEKTRHNASVVSSTQPKQASSSLHVNATQENHSRNRSEETQEDDEKSSQQMSPKNSVKKSKEVSSTSNIVGAKKDALRPSENHVEEVAPLGVTKRKDEKDGSTLKSVSIQKTSSNSSKPQIE</sequence>
<feature type="compositionally biased region" description="Basic and acidic residues" evidence="1">
    <location>
        <begin position="330"/>
        <end position="344"/>
    </location>
</feature>
<dbReference type="AlphaFoldDB" id="A0A0D8XV82"/>
<evidence type="ECO:0000313" key="5">
    <source>
        <dbReference type="Proteomes" id="UP000053766"/>
    </source>
</evidence>
<feature type="compositionally biased region" description="Polar residues" evidence="1">
    <location>
        <begin position="361"/>
        <end position="380"/>
    </location>
</feature>
<feature type="compositionally biased region" description="Polar residues" evidence="1">
    <location>
        <begin position="265"/>
        <end position="288"/>
    </location>
</feature>
<feature type="signal peptide" evidence="3">
    <location>
        <begin position="1"/>
        <end position="26"/>
    </location>
</feature>
<gene>
    <name evidence="4" type="ORF">DICVIV_06241</name>
</gene>
<evidence type="ECO:0000313" key="4">
    <source>
        <dbReference type="EMBL" id="KJH47674.1"/>
    </source>
</evidence>
<keyword evidence="2" id="KW-1133">Transmembrane helix</keyword>
<name>A0A0D8XV82_DICVI</name>
<feature type="region of interest" description="Disordered" evidence="1">
    <location>
        <begin position="262"/>
        <end position="380"/>
    </location>
</feature>
<keyword evidence="3" id="KW-0732">Signal</keyword>
<keyword evidence="2" id="KW-0472">Membrane</keyword>
<reference evidence="4 5" key="1">
    <citation type="submission" date="2013-11" db="EMBL/GenBank/DDBJ databases">
        <title>Draft genome of the bovine lungworm Dictyocaulus viviparus.</title>
        <authorList>
            <person name="Mitreva M."/>
        </authorList>
    </citation>
    <scope>NUCLEOTIDE SEQUENCE [LARGE SCALE GENOMIC DNA]</scope>
    <source>
        <strain evidence="4 5">HannoverDv2000</strain>
    </source>
</reference>
<protein>
    <submittedName>
        <fullName evidence="4">Uncharacterized protein</fullName>
    </submittedName>
</protein>
<dbReference type="Proteomes" id="UP000053766">
    <property type="component" value="Unassembled WGS sequence"/>
</dbReference>
<feature type="transmembrane region" description="Helical" evidence="2">
    <location>
        <begin position="105"/>
        <end position="125"/>
    </location>
</feature>
<evidence type="ECO:0000256" key="1">
    <source>
        <dbReference type="SAM" id="MobiDB-lite"/>
    </source>
</evidence>
<reference evidence="5" key="2">
    <citation type="journal article" date="2016" name="Sci. Rep.">
        <title>Dictyocaulus viviparus genome, variome and transcriptome elucidate lungworm biology and support future intervention.</title>
        <authorList>
            <person name="McNulty S.N."/>
            <person name="Strube C."/>
            <person name="Rosa B.A."/>
            <person name="Martin J.C."/>
            <person name="Tyagi R."/>
            <person name="Choi Y.J."/>
            <person name="Wang Q."/>
            <person name="Hallsworth Pepin K."/>
            <person name="Zhang X."/>
            <person name="Ozersky P."/>
            <person name="Wilson R.K."/>
            <person name="Sternberg P.W."/>
            <person name="Gasser R.B."/>
            <person name="Mitreva M."/>
        </authorList>
    </citation>
    <scope>NUCLEOTIDE SEQUENCE [LARGE SCALE GENOMIC DNA]</scope>
    <source>
        <strain evidence="5">HannoverDv2000</strain>
    </source>
</reference>
<keyword evidence="5" id="KW-1185">Reference proteome</keyword>
<dbReference type="EMBL" id="KN716297">
    <property type="protein sequence ID" value="KJH47674.1"/>
    <property type="molecule type" value="Genomic_DNA"/>
</dbReference>
<accession>A0A0D8XV82</accession>
<keyword evidence="2" id="KW-0812">Transmembrane</keyword>
<dbReference type="OrthoDB" id="10631491at2759"/>
<evidence type="ECO:0000256" key="2">
    <source>
        <dbReference type="SAM" id="Phobius"/>
    </source>
</evidence>